<dbReference type="Proteomes" id="UP001151760">
    <property type="component" value="Unassembled WGS sequence"/>
</dbReference>
<evidence type="ECO:0000313" key="3">
    <source>
        <dbReference type="Proteomes" id="UP001151760"/>
    </source>
</evidence>
<name>A0ABQ5CUY5_9ASTR</name>
<evidence type="ECO:0000256" key="1">
    <source>
        <dbReference type="SAM" id="MobiDB-lite"/>
    </source>
</evidence>
<reference evidence="2" key="2">
    <citation type="submission" date="2022-01" db="EMBL/GenBank/DDBJ databases">
        <authorList>
            <person name="Yamashiro T."/>
            <person name="Shiraishi A."/>
            <person name="Satake H."/>
            <person name="Nakayama K."/>
        </authorList>
    </citation>
    <scope>NUCLEOTIDE SEQUENCE</scope>
</reference>
<organism evidence="2 3">
    <name type="scientific">Tanacetum coccineum</name>
    <dbReference type="NCBI Taxonomy" id="301880"/>
    <lineage>
        <taxon>Eukaryota</taxon>
        <taxon>Viridiplantae</taxon>
        <taxon>Streptophyta</taxon>
        <taxon>Embryophyta</taxon>
        <taxon>Tracheophyta</taxon>
        <taxon>Spermatophyta</taxon>
        <taxon>Magnoliopsida</taxon>
        <taxon>eudicotyledons</taxon>
        <taxon>Gunneridae</taxon>
        <taxon>Pentapetalae</taxon>
        <taxon>asterids</taxon>
        <taxon>campanulids</taxon>
        <taxon>Asterales</taxon>
        <taxon>Asteraceae</taxon>
        <taxon>Asteroideae</taxon>
        <taxon>Anthemideae</taxon>
        <taxon>Anthemidinae</taxon>
        <taxon>Tanacetum</taxon>
    </lineage>
</organism>
<reference evidence="2" key="1">
    <citation type="journal article" date="2022" name="Int. J. Mol. Sci.">
        <title>Draft Genome of Tanacetum Coccineum: Genomic Comparison of Closely Related Tanacetum-Family Plants.</title>
        <authorList>
            <person name="Yamashiro T."/>
            <person name="Shiraishi A."/>
            <person name="Nakayama K."/>
            <person name="Satake H."/>
        </authorList>
    </citation>
    <scope>NUCLEOTIDE SEQUENCE</scope>
</reference>
<sequence>MVEDENSDGIRLNGSRPGGIESQKQKNESISSIRESLSATGIGDGGIERLKNHSLGYWTRFSTLDFIRRFVPIPFLRNSVKLARLQRAARSSRVGSASHLWRVLSLYSSGDIEKSREDPRNLYNKDIVVENLVKFVEDNQSFDQNTGPDCRQTGLEVDNRNRNENRSHITHKSMDLIKVLIVAWFRIRDNRNLRWTIVTIMSTFPTRLTSTSLTKDIVRRITTLVTTMMVNVWSTS</sequence>
<dbReference type="EMBL" id="BQNB010014634">
    <property type="protein sequence ID" value="GJT30544.1"/>
    <property type="molecule type" value="Genomic_DNA"/>
</dbReference>
<keyword evidence="3" id="KW-1185">Reference proteome</keyword>
<feature type="region of interest" description="Disordered" evidence="1">
    <location>
        <begin position="1"/>
        <end position="31"/>
    </location>
</feature>
<proteinExistence type="predicted"/>
<comment type="caution">
    <text evidence="2">The sequence shown here is derived from an EMBL/GenBank/DDBJ whole genome shotgun (WGS) entry which is preliminary data.</text>
</comment>
<gene>
    <name evidence="2" type="ORF">Tco_0910819</name>
</gene>
<evidence type="ECO:0000313" key="2">
    <source>
        <dbReference type="EMBL" id="GJT30544.1"/>
    </source>
</evidence>
<protein>
    <submittedName>
        <fullName evidence="2">Uncharacterized protein</fullName>
    </submittedName>
</protein>
<accession>A0ABQ5CUY5</accession>